<name>A0A812TEK0_9DINO</name>
<comment type="caution">
    <text evidence="1">The sequence shown here is derived from an EMBL/GenBank/DDBJ whole genome shotgun (WGS) entry which is preliminary data.</text>
</comment>
<gene>
    <name evidence="1" type="ORF">SNAT2548_LOCUS29106</name>
</gene>
<protein>
    <submittedName>
        <fullName evidence="1">Uncharacterized protein</fullName>
    </submittedName>
</protein>
<proteinExistence type="predicted"/>
<organism evidence="1 2">
    <name type="scientific">Symbiodinium natans</name>
    <dbReference type="NCBI Taxonomy" id="878477"/>
    <lineage>
        <taxon>Eukaryota</taxon>
        <taxon>Sar</taxon>
        <taxon>Alveolata</taxon>
        <taxon>Dinophyceae</taxon>
        <taxon>Suessiales</taxon>
        <taxon>Symbiodiniaceae</taxon>
        <taxon>Symbiodinium</taxon>
    </lineage>
</organism>
<dbReference type="Proteomes" id="UP000604046">
    <property type="component" value="Unassembled WGS sequence"/>
</dbReference>
<evidence type="ECO:0000313" key="2">
    <source>
        <dbReference type="Proteomes" id="UP000604046"/>
    </source>
</evidence>
<sequence>MRSKSLSLQSILFAGEVMKAPPMPALRKKPRQYEMGWKTLPERRFVFDPKSFLPVPRGGWDLHDPSWPDIIPSGRRGLVPCRSLRLQSLICCE</sequence>
<dbReference type="AlphaFoldDB" id="A0A812TEK0"/>
<evidence type="ECO:0000313" key="1">
    <source>
        <dbReference type="EMBL" id="CAE7520037.1"/>
    </source>
</evidence>
<reference evidence="1" key="1">
    <citation type="submission" date="2021-02" db="EMBL/GenBank/DDBJ databases">
        <authorList>
            <person name="Dougan E. K."/>
            <person name="Rhodes N."/>
            <person name="Thang M."/>
            <person name="Chan C."/>
        </authorList>
    </citation>
    <scope>NUCLEOTIDE SEQUENCE</scope>
</reference>
<dbReference type="EMBL" id="CAJNDS010002544">
    <property type="protein sequence ID" value="CAE7520037.1"/>
    <property type="molecule type" value="Genomic_DNA"/>
</dbReference>
<keyword evidence="2" id="KW-1185">Reference proteome</keyword>
<accession>A0A812TEK0</accession>